<sequence length="139" mass="16466">MKRALIICFAVFLLMQFIRPQKVEYSEDETYEIVLPPDIKEIFVRACYDCHSNKINYPWYSNVAPFSWVVANHTNEGVNALNFSNWEKYTQTQKNEKLKAIYRTAHSSMPLPAYTWAHIEAELSKEDREKIRDWTGVRK</sequence>
<dbReference type="Proteomes" id="UP001164100">
    <property type="component" value="Chromosome"/>
</dbReference>
<dbReference type="InterPro" id="IPR025992">
    <property type="entry name" value="Haem-bd"/>
</dbReference>
<evidence type="ECO:0000313" key="3">
    <source>
        <dbReference type="EMBL" id="UYF42818.1"/>
    </source>
</evidence>
<dbReference type="SMART" id="SM01235">
    <property type="entry name" value="Haem_bd"/>
    <property type="match status" value="1"/>
</dbReference>
<evidence type="ECO:0000313" key="2">
    <source>
        <dbReference type="EMBL" id="OQR41117.1"/>
    </source>
</evidence>
<dbReference type="Proteomes" id="UP000192599">
    <property type="component" value="Unassembled WGS sequence"/>
</dbReference>
<dbReference type="RefSeq" id="WP_066219405.1">
    <property type="nucleotide sequence ID" value="NZ_CP060264.1"/>
</dbReference>
<dbReference type="EMBL" id="LNTC01000104">
    <property type="protein sequence ID" value="OQR41117.1"/>
    <property type="molecule type" value="Genomic_DNA"/>
</dbReference>
<accession>A0A1V9VAL1</accession>
<name>A0A1V9VAL1_9BACT</name>
<proteinExistence type="predicted"/>
<protein>
    <submittedName>
        <fullName evidence="2">Cytochrome C</fullName>
    </submittedName>
    <submittedName>
        <fullName evidence="3">Heme-binding domain-containing protein</fullName>
    </submittedName>
</protein>
<evidence type="ECO:0000259" key="1">
    <source>
        <dbReference type="SMART" id="SM01235"/>
    </source>
</evidence>
<organism evidence="2 4">
    <name type="scientific">Aliarcobacter cryaerophilus</name>
    <dbReference type="NCBI Taxonomy" id="28198"/>
    <lineage>
        <taxon>Bacteria</taxon>
        <taxon>Pseudomonadati</taxon>
        <taxon>Campylobacterota</taxon>
        <taxon>Epsilonproteobacteria</taxon>
        <taxon>Campylobacterales</taxon>
        <taxon>Arcobacteraceae</taxon>
        <taxon>Aliarcobacter</taxon>
    </lineage>
</organism>
<feature type="domain" description="Haem-binding" evidence="1">
    <location>
        <begin position="9"/>
        <end position="138"/>
    </location>
</feature>
<dbReference type="Pfam" id="PF14376">
    <property type="entry name" value="Haem_bd"/>
    <property type="match status" value="1"/>
</dbReference>
<reference evidence="2 4" key="1">
    <citation type="submission" date="2017-04" db="EMBL/GenBank/DDBJ databases">
        <title>Accumulation and expression of multiple antibiotic resistance genes in Arcobacter cryaerophilus that thrives in sewage.</title>
        <authorList>
            <person name="Millar J.A."/>
            <person name="Raghavan R."/>
        </authorList>
    </citation>
    <scope>NUCLEOTIDE SEQUENCE [LARGE SCALE GENOMIC DNA]</scope>
    <source>
        <strain evidence="2 4">AZT-1</strain>
    </source>
</reference>
<reference evidence="3" key="2">
    <citation type="journal article" date="2022" name="Front. Microbiol.">
        <title>Species classification and novel plasmid identifications in Arcobacter cryaerophilus and Arcobacter cryaerophilus-like organisms.</title>
        <authorList>
            <person name="Zhou G."/>
            <person name="Wang M."/>
            <person name="Wang H."/>
            <person name="Chen X."/>
            <person name="Gu Y."/>
            <person name="Shao Z."/>
            <person name="Zhang J."/>
            <person name="Zhang M."/>
        </authorList>
    </citation>
    <scope>NUCLEOTIDE SEQUENCE</scope>
    <source>
        <strain evidence="3">ICDCAC48</strain>
    </source>
</reference>
<gene>
    <name evidence="2" type="ORF">AS859_07590</name>
    <name evidence="3" type="ORF">NGX11_07875</name>
</gene>
<dbReference type="EMBL" id="CP099556">
    <property type="protein sequence ID" value="UYF42818.1"/>
    <property type="molecule type" value="Genomic_DNA"/>
</dbReference>
<dbReference type="AlphaFoldDB" id="A0A1V9VAL1"/>
<evidence type="ECO:0000313" key="4">
    <source>
        <dbReference type="Proteomes" id="UP000192599"/>
    </source>
</evidence>